<dbReference type="PANTHER" id="PTHR42862:SF1">
    <property type="entry name" value="DELTA-1-PYRROLINE-5-CARBOXYLATE DEHYDROGENASE 2, ISOFORM A-RELATED"/>
    <property type="match status" value="1"/>
</dbReference>
<dbReference type="InterPro" id="IPR016161">
    <property type="entry name" value="Ald_DH/histidinol_DH"/>
</dbReference>
<dbReference type="GO" id="GO:0004657">
    <property type="term" value="F:proline dehydrogenase activity"/>
    <property type="evidence" value="ECO:0007669"/>
    <property type="project" value="UniProtKB-ARBA"/>
</dbReference>
<dbReference type="InterPro" id="IPR016162">
    <property type="entry name" value="Ald_DH_N"/>
</dbReference>
<evidence type="ECO:0000256" key="5">
    <source>
        <dbReference type="ARBA" id="ARBA00032259"/>
    </source>
</evidence>
<evidence type="ECO:0000256" key="4">
    <source>
        <dbReference type="ARBA" id="ARBA00023027"/>
    </source>
</evidence>
<proteinExistence type="inferred from homology"/>
<accession>A0A532V5I0</accession>
<dbReference type="InterPro" id="IPR029510">
    <property type="entry name" value="Ald_DH_CS_GLU"/>
</dbReference>
<evidence type="ECO:0000259" key="10">
    <source>
        <dbReference type="Pfam" id="PF00171"/>
    </source>
</evidence>
<dbReference type="PROSITE" id="PS00687">
    <property type="entry name" value="ALDEHYDE_DEHYDR_GLU"/>
    <property type="match status" value="1"/>
</dbReference>
<sequence length="515" mass="56072">MLPEFVPTPFTDFSKSENRQEMIAALDKVQKQLGITIPLVIGGKEIVTDDKIVSLNCSKYDEVVANCSKGSKEQAEKAIATADETFKLWSRVAPDDRARYLIKAAAIMKRRRRELAAWMIYEVGKNWLEADADVAEAIDFLEFYGREMMRYGQPQPVIPYPGEENELYYIPLGVGAVIPPWNFPLAILCGMTSAAIVAGNTVILKPASTAPAIGYQFYLIMKEAGLPDGVLNFLPGPGSKIGDTIVDHPRTRFIAFTGSMEVGLRIHERAAKKSEGQIWIKRTVLEMGGKDFIAVDESADLDAAAQGIVAAAFGFQGQKCSACSRAIVHESVYDEVVAKVVEKAKPITIGEVKDQDNFMGGVVDEAAYNKILEYIEIGKKEGELVLGGGKGPDGGYFIQPTIIKDVDEEARIAQEEIFGPVLAFIKAKDFEHIIAIANGTEFGLTGALYSGNRGNLEVGRRELHAGNLYLNRKCTGALVGVQPFGGFNMSGTDSKAGGRDYLALFTQGKAVCEQF</sequence>
<dbReference type="GO" id="GO:0003842">
    <property type="term" value="F:L-glutamate gamma-semialdehyde dehydrogenase activity"/>
    <property type="evidence" value="ECO:0007669"/>
    <property type="project" value="UniProtKB-EC"/>
</dbReference>
<organism evidence="11 12">
    <name type="scientific">candidate division LCP-89 bacterium B3_LCP</name>
    <dbReference type="NCBI Taxonomy" id="2012998"/>
    <lineage>
        <taxon>Bacteria</taxon>
        <taxon>Pseudomonadati</taxon>
        <taxon>Bacteria division LCP-89</taxon>
    </lineage>
</organism>
<reference evidence="11 12" key="1">
    <citation type="submission" date="2017-06" db="EMBL/GenBank/DDBJ databases">
        <title>Novel microbial phyla capable of carbon fixation and sulfur reduction in deep-sea sediments.</title>
        <authorList>
            <person name="Huang J."/>
            <person name="Baker B."/>
            <person name="Wang Y."/>
        </authorList>
    </citation>
    <scope>NUCLEOTIDE SEQUENCE [LARGE SCALE GENOMIC DNA]</scope>
    <source>
        <strain evidence="11">B3_LCP</strain>
    </source>
</reference>
<protein>
    <recommendedName>
        <fullName evidence="5">L-glutamate gamma-semialdehyde dehydrogenase</fullName>
        <ecNumber evidence="2">1.2.1.88</ecNumber>
    </recommendedName>
    <alternativeName>
        <fullName evidence="5">L-glutamate gamma-semialdehyde dehydrogenase</fullName>
    </alternativeName>
</protein>
<dbReference type="FunFam" id="3.40.309.10:FF:000005">
    <property type="entry name" value="1-pyrroline-5-carboxylate dehydrogenase 1"/>
    <property type="match status" value="1"/>
</dbReference>
<dbReference type="Proteomes" id="UP000319619">
    <property type="component" value="Unassembled WGS sequence"/>
</dbReference>
<evidence type="ECO:0000256" key="3">
    <source>
        <dbReference type="ARBA" id="ARBA00023002"/>
    </source>
</evidence>
<evidence type="ECO:0000313" key="11">
    <source>
        <dbReference type="EMBL" id="TKJ42464.1"/>
    </source>
</evidence>
<comment type="caution">
    <text evidence="11">The sequence shown here is derived from an EMBL/GenBank/DDBJ whole genome shotgun (WGS) entry which is preliminary data.</text>
</comment>
<comment type="catalytic activity">
    <reaction evidence="6">
        <text>L-glutamate 5-semialdehyde + NAD(+) + H2O = L-glutamate + NADH + 2 H(+)</text>
        <dbReference type="Rhea" id="RHEA:30235"/>
        <dbReference type="ChEBI" id="CHEBI:15377"/>
        <dbReference type="ChEBI" id="CHEBI:15378"/>
        <dbReference type="ChEBI" id="CHEBI:29985"/>
        <dbReference type="ChEBI" id="CHEBI:57540"/>
        <dbReference type="ChEBI" id="CHEBI:57945"/>
        <dbReference type="ChEBI" id="CHEBI:58066"/>
        <dbReference type="EC" id="1.2.1.88"/>
    </reaction>
</comment>
<dbReference type="InterPro" id="IPR005932">
    <property type="entry name" value="RocA"/>
</dbReference>
<dbReference type="GO" id="GO:0010133">
    <property type="term" value="P:L-proline catabolic process to L-glutamate"/>
    <property type="evidence" value="ECO:0007669"/>
    <property type="project" value="TreeGrafter"/>
</dbReference>
<evidence type="ECO:0000256" key="1">
    <source>
        <dbReference type="ARBA" id="ARBA00004786"/>
    </source>
</evidence>
<comment type="pathway">
    <text evidence="1">Amino-acid degradation; L-proline degradation into L-glutamate; L-glutamate from L-proline: step 2/2.</text>
</comment>
<comment type="similarity">
    <text evidence="7">Belongs to the aldehyde dehydrogenase family. RocA subfamily.</text>
</comment>
<evidence type="ECO:0000313" key="12">
    <source>
        <dbReference type="Proteomes" id="UP000319619"/>
    </source>
</evidence>
<feature type="domain" description="Aldehyde dehydrogenase" evidence="10">
    <location>
        <begin position="60"/>
        <end position="511"/>
    </location>
</feature>
<dbReference type="Gene3D" id="3.40.309.10">
    <property type="entry name" value="Aldehyde Dehydrogenase, Chain A, domain 2"/>
    <property type="match status" value="1"/>
</dbReference>
<dbReference type="InterPro" id="IPR016160">
    <property type="entry name" value="Ald_DH_CS_CYS"/>
</dbReference>
<dbReference type="InterPro" id="IPR050485">
    <property type="entry name" value="Proline_metab_enzyme"/>
</dbReference>
<dbReference type="FunFam" id="3.40.605.10:FF:000045">
    <property type="entry name" value="1-pyrroline-5-carboxylate dehydrogenase 1"/>
    <property type="match status" value="1"/>
</dbReference>
<dbReference type="Pfam" id="PF00171">
    <property type="entry name" value="Aldedh"/>
    <property type="match status" value="1"/>
</dbReference>
<evidence type="ECO:0000256" key="2">
    <source>
        <dbReference type="ARBA" id="ARBA00012884"/>
    </source>
</evidence>
<dbReference type="NCBIfam" id="TIGR01237">
    <property type="entry name" value="D1pyr5carbox2"/>
    <property type="match status" value="1"/>
</dbReference>
<evidence type="ECO:0000256" key="9">
    <source>
        <dbReference type="RuleBase" id="RU003345"/>
    </source>
</evidence>
<name>A0A532V5I0_UNCL8</name>
<dbReference type="EC" id="1.2.1.88" evidence="2"/>
<dbReference type="GO" id="GO:0009898">
    <property type="term" value="C:cytoplasmic side of plasma membrane"/>
    <property type="evidence" value="ECO:0007669"/>
    <property type="project" value="TreeGrafter"/>
</dbReference>
<evidence type="ECO:0000256" key="6">
    <source>
        <dbReference type="ARBA" id="ARBA00048142"/>
    </source>
</evidence>
<gene>
    <name evidence="11" type="primary">pruA</name>
    <name evidence="11" type="ORF">CEE37_01920</name>
</gene>
<dbReference type="PANTHER" id="PTHR42862">
    <property type="entry name" value="DELTA-1-PYRROLINE-5-CARBOXYLATE DEHYDROGENASE 1, ISOFORM A-RELATED"/>
    <property type="match status" value="1"/>
</dbReference>
<keyword evidence="3 9" id="KW-0560">Oxidoreductase</keyword>
<dbReference type="InterPro" id="IPR015590">
    <property type="entry name" value="Aldehyde_DH_dom"/>
</dbReference>
<feature type="active site" evidence="8">
    <location>
        <position position="286"/>
    </location>
</feature>
<dbReference type="PROSITE" id="PS00070">
    <property type="entry name" value="ALDEHYDE_DEHYDR_CYS"/>
    <property type="match status" value="1"/>
</dbReference>
<dbReference type="InterPro" id="IPR016163">
    <property type="entry name" value="Ald_DH_C"/>
</dbReference>
<evidence type="ECO:0000256" key="7">
    <source>
        <dbReference type="ARBA" id="ARBA00061617"/>
    </source>
</evidence>
<dbReference type="EMBL" id="NJBN01000001">
    <property type="protein sequence ID" value="TKJ42464.1"/>
    <property type="molecule type" value="Genomic_DNA"/>
</dbReference>
<dbReference type="NCBIfam" id="NF002852">
    <property type="entry name" value="PRK03137.1"/>
    <property type="match status" value="1"/>
</dbReference>
<keyword evidence="4" id="KW-0520">NAD</keyword>
<dbReference type="SUPFAM" id="SSF53720">
    <property type="entry name" value="ALDH-like"/>
    <property type="match status" value="1"/>
</dbReference>
<dbReference type="Gene3D" id="3.40.605.10">
    <property type="entry name" value="Aldehyde Dehydrogenase, Chain A, domain 1"/>
    <property type="match status" value="1"/>
</dbReference>
<dbReference type="AlphaFoldDB" id="A0A532V5I0"/>
<dbReference type="CDD" id="cd07124">
    <property type="entry name" value="ALDH_PutA-P5CDH-RocA"/>
    <property type="match status" value="1"/>
</dbReference>
<evidence type="ECO:0000256" key="8">
    <source>
        <dbReference type="PROSITE-ProRule" id="PRU10007"/>
    </source>
</evidence>